<dbReference type="Proteomes" id="UP000624404">
    <property type="component" value="Unassembled WGS sequence"/>
</dbReference>
<reference evidence="2" key="1">
    <citation type="submission" date="2020-10" db="EMBL/GenBank/DDBJ databases">
        <authorList>
            <person name="Kusch S."/>
        </authorList>
    </citation>
    <scope>NUCLEOTIDE SEQUENCE</scope>
    <source>
        <strain evidence="2">SwB9</strain>
    </source>
</reference>
<dbReference type="Pfam" id="PF07985">
    <property type="entry name" value="SRR1"/>
    <property type="match status" value="1"/>
</dbReference>
<feature type="domain" description="SRR1-like" evidence="1">
    <location>
        <begin position="5"/>
        <end position="76"/>
    </location>
</feature>
<sequence length="174" mass="20377">MKFMELLGIPPNARKVMQDPDFSPGDAIFLARLGFQIVTDPEGINAVNEETLVFNIGRYVFIDQRIMDRPWPAVYINMGHKGQLIKNRSQIAQRVRNWHHNKNGPPIDNWWDYKMRIVVIRKTYDHKEIPKISSIDDGMRITRLFWKKGGSGRKISVLCRRRKTRGVTFLSNRL</sequence>
<organism evidence="2 3">
    <name type="scientific">Sclerotinia trifoliorum</name>
    <dbReference type="NCBI Taxonomy" id="28548"/>
    <lineage>
        <taxon>Eukaryota</taxon>
        <taxon>Fungi</taxon>
        <taxon>Dikarya</taxon>
        <taxon>Ascomycota</taxon>
        <taxon>Pezizomycotina</taxon>
        <taxon>Leotiomycetes</taxon>
        <taxon>Helotiales</taxon>
        <taxon>Sclerotiniaceae</taxon>
        <taxon>Sclerotinia</taxon>
    </lineage>
</organism>
<dbReference type="PANTHER" id="PTHR42080">
    <property type="entry name" value="SRR1 DOMAIN-CONTAINING PROTEIN"/>
    <property type="match status" value="1"/>
</dbReference>
<dbReference type="InterPro" id="IPR012942">
    <property type="entry name" value="SRR1-like"/>
</dbReference>
<accession>A0A8H2ZRA9</accession>
<dbReference type="PANTHER" id="PTHR42080:SF1">
    <property type="entry name" value="SRR1-LIKE DOMAIN-CONTAINING PROTEIN"/>
    <property type="match status" value="1"/>
</dbReference>
<gene>
    <name evidence="2" type="ORF">SCLTRI_LOCUS6095</name>
</gene>
<comment type="caution">
    <text evidence="2">The sequence shown here is derived from an EMBL/GenBank/DDBJ whole genome shotgun (WGS) entry which is preliminary data.</text>
</comment>
<evidence type="ECO:0000313" key="2">
    <source>
        <dbReference type="EMBL" id="CAD6446305.1"/>
    </source>
</evidence>
<evidence type="ECO:0000259" key="1">
    <source>
        <dbReference type="Pfam" id="PF07985"/>
    </source>
</evidence>
<keyword evidence="3" id="KW-1185">Reference proteome</keyword>
<dbReference type="AlphaFoldDB" id="A0A8H2ZRA9"/>
<proteinExistence type="predicted"/>
<protein>
    <submittedName>
        <fullName evidence="2">287c2036-6aa8-45de-b308-ea07141e3ab0</fullName>
    </submittedName>
</protein>
<dbReference type="EMBL" id="CAJHIA010000019">
    <property type="protein sequence ID" value="CAD6446305.1"/>
    <property type="molecule type" value="Genomic_DNA"/>
</dbReference>
<name>A0A8H2ZRA9_9HELO</name>
<evidence type="ECO:0000313" key="3">
    <source>
        <dbReference type="Proteomes" id="UP000624404"/>
    </source>
</evidence>
<dbReference type="OrthoDB" id="5318346at2759"/>